<dbReference type="RefSeq" id="WP_304282911.1">
    <property type="nucleotide sequence ID" value="NZ_QFQZ01000122.1"/>
</dbReference>
<keyword evidence="3" id="KW-1133">Transmembrane helix</keyword>
<dbReference type="EMBL" id="QFQZ01000122">
    <property type="protein sequence ID" value="PZR30643.1"/>
    <property type="molecule type" value="Genomic_DNA"/>
</dbReference>
<dbReference type="InterPro" id="IPR016983">
    <property type="entry name" value="UCP031804"/>
</dbReference>
<evidence type="ECO:0000313" key="6">
    <source>
        <dbReference type="EMBL" id="PZR30643.1"/>
    </source>
</evidence>
<comment type="subcellular location">
    <subcellularLocation>
        <location evidence="1">Endomembrane system</location>
        <topology evidence="1">Multi-pass membrane protein</topology>
    </subcellularLocation>
</comment>
<dbReference type="AlphaFoldDB" id="A0A2W5UYI4"/>
<evidence type="ECO:0000259" key="5">
    <source>
        <dbReference type="Pfam" id="PF06803"/>
    </source>
</evidence>
<organism evidence="6 7">
    <name type="scientific">Caulobacter segnis</name>
    <dbReference type="NCBI Taxonomy" id="88688"/>
    <lineage>
        <taxon>Bacteria</taxon>
        <taxon>Pseudomonadati</taxon>
        <taxon>Pseudomonadota</taxon>
        <taxon>Alphaproteobacteria</taxon>
        <taxon>Caulobacterales</taxon>
        <taxon>Caulobacteraceae</taxon>
        <taxon>Caulobacter</taxon>
    </lineage>
</organism>
<sequence length="136" mass="14575">MSGDAKPSPDVNVNDVLDPAKALVPATVRVNEERVERGFLPKIRKVAAKVPFAADALSVWWCARDPETPTAAKGMMLAALAYFVLPTDALPDILPVIGFTDDAAVFAALMAILGRTLKPRHKEAAQAFLHKLADEG</sequence>
<proteinExistence type="predicted"/>
<protein>
    <submittedName>
        <fullName evidence="6">DUF1232 domain-containing protein</fullName>
    </submittedName>
</protein>
<keyword evidence="4" id="KW-0472">Membrane</keyword>
<gene>
    <name evidence="6" type="ORF">DI526_21965</name>
</gene>
<name>A0A2W5UYI4_9CAUL</name>
<feature type="domain" description="DUF1232" evidence="5">
    <location>
        <begin position="72"/>
        <end position="107"/>
    </location>
</feature>
<comment type="caution">
    <text evidence="6">The sequence shown here is derived from an EMBL/GenBank/DDBJ whole genome shotgun (WGS) entry which is preliminary data.</text>
</comment>
<evidence type="ECO:0000256" key="4">
    <source>
        <dbReference type="ARBA" id="ARBA00023136"/>
    </source>
</evidence>
<evidence type="ECO:0000256" key="2">
    <source>
        <dbReference type="ARBA" id="ARBA00022692"/>
    </source>
</evidence>
<evidence type="ECO:0000256" key="3">
    <source>
        <dbReference type="ARBA" id="ARBA00022989"/>
    </source>
</evidence>
<reference evidence="6 7" key="1">
    <citation type="submission" date="2017-08" db="EMBL/GenBank/DDBJ databases">
        <title>Infants hospitalized years apart are colonized by the same room-sourced microbial strains.</title>
        <authorList>
            <person name="Brooks B."/>
            <person name="Olm M.R."/>
            <person name="Firek B.A."/>
            <person name="Baker R."/>
            <person name="Thomas B.C."/>
            <person name="Morowitz M.J."/>
            <person name="Banfield J.F."/>
        </authorList>
    </citation>
    <scope>NUCLEOTIDE SEQUENCE [LARGE SCALE GENOMIC DNA]</scope>
    <source>
        <strain evidence="6">S2_003_000_R2_4</strain>
    </source>
</reference>
<evidence type="ECO:0000256" key="1">
    <source>
        <dbReference type="ARBA" id="ARBA00004127"/>
    </source>
</evidence>
<dbReference type="PIRSF" id="PIRSF031804">
    <property type="entry name" value="UCP031804"/>
    <property type="match status" value="1"/>
</dbReference>
<evidence type="ECO:0000313" key="7">
    <source>
        <dbReference type="Proteomes" id="UP000249393"/>
    </source>
</evidence>
<dbReference type="Pfam" id="PF06803">
    <property type="entry name" value="DUF1232"/>
    <property type="match status" value="1"/>
</dbReference>
<dbReference type="GO" id="GO:0012505">
    <property type="term" value="C:endomembrane system"/>
    <property type="evidence" value="ECO:0007669"/>
    <property type="project" value="UniProtKB-SubCell"/>
</dbReference>
<dbReference type="InterPro" id="IPR010652">
    <property type="entry name" value="DUF1232"/>
</dbReference>
<keyword evidence="2" id="KW-0812">Transmembrane</keyword>
<accession>A0A2W5UYI4</accession>
<dbReference type="Proteomes" id="UP000249393">
    <property type="component" value="Unassembled WGS sequence"/>
</dbReference>